<evidence type="ECO:0000313" key="2">
    <source>
        <dbReference type="Proteomes" id="UP000319219"/>
    </source>
</evidence>
<evidence type="ECO:0008006" key="3">
    <source>
        <dbReference type="Google" id="ProtNLM"/>
    </source>
</evidence>
<sequence>MTTDEKEMRAISLTLEAGEHIRSCIRCTYDWQQNSEKISLCGMLAVTSQRIIFYSCTMDHPWVKFINYHHISLAKLEKDLSDTRGNVLLIHRGENEVFCLLPNGERIDRFVAVLEQEAGISCKNQ</sequence>
<comment type="caution">
    <text evidence="1">The sequence shown here is derived from an EMBL/GenBank/DDBJ whole genome shotgun (WGS) entry which is preliminary data.</text>
</comment>
<protein>
    <recommendedName>
        <fullName evidence="3">YokE-like PH domain-containing protein</fullName>
    </recommendedName>
</protein>
<dbReference type="RefSeq" id="WP_142611684.1">
    <property type="nucleotide sequence ID" value="NZ_VIJZ01000001.1"/>
</dbReference>
<keyword evidence="2" id="KW-1185">Reference proteome</keyword>
<accession>A0ABY3BDC0</accession>
<name>A0ABY3BDC0_9BACL</name>
<organism evidence="1 2">
    <name type="scientific">Paenibacillus ottowii</name>
    <dbReference type="NCBI Taxonomy" id="2315729"/>
    <lineage>
        <taxon>Bacteria</taxon>
        <taxon>Bacillati</taxon>
        <taxon>Bacillota</taxon>
        <taxon>Bacilli</taxon>
        <taxon>Bacillales</taxon>
        <taxon>Paenibacillaceae</taxon>
        <taxon>Paenibacillus</taxon>
    </lineage>
</organism>
<gene>
    <name evidence="1" type="ORF">FKV70_02045</name>
</gene>
<dbReference type="EMBL" id="VIJZ01000001">
    <property type="protein sequence ID" value="TQS01153.1"/>
    <property type="molecule type" value="Genomic_DNA"/>
</dbReference>
<proteinExistence type="predicted"/>
<evidence type="ECO:0000313" key="1">
    <source>
        <dbReference type="EMBL" id="TQS01153.1"/>
    </source>
</evidence>
<dbReference type="Proteomes" id="UP000319219">
    <property type="component" value="Unassembled WGS sequence"/>
</dbReference>
<reference evidence="1 2" key="1">
    <citation type="submission" date="2019-07" db="EMBL/GenBank/DDBJ databases">
        <title>Paenibacillus ottowii sp. nov. isolated from a fermentation system processing bovine manure.</title>
        <authorList>
            <person name="Velazquez L.F."/>
            <person name="Rajbanshi S."/>
            <person name="Guan S."/>
            <person name="Hinchee M."/>
            <person name="Welsh A."/>
        </authorList>
    </citation>
    <scope>NUCLEOTIDE SEQUENCE [LARGE SCALE GENOMIC DNA]</scope>
    <source>
        <strain evidence="1 2">MS2379</strain>
    </source>
</reference>